<keyword evidence="1" id="KW-0472">Membrane</keyword>
<keyword evidence="1" id="KW-1133">Transmembrane helix</keyword>
<feature type="non-terminal residue" evidence="2">
    <location>
        <position position="108"/>
    </location>
</feature>
<evidence type="ECO:0000256" key="1">
    <source>
        <dbReference type="SAM" id="Phobius"/>
    </source>
</evidence>
<sequence>MGENLNKTVMKHIVRRIFVPDIAITNRQHLVGIECIKFLPSRIVSCPTAFNQFRLISQFEYFLSKLLFYVIYIIDVTRRKRLQRKMLNKLKRLTSFEAHIKPFYRVSK</sequence>
<organism evidence="2">
    <name type="scientific">termite gut metagenome</name>
    <dbReference type="NCBI Taxonomy" id="433724"/>
    <lineage>
        <taxon>unclassified sequences</taxon>
        <taxon>metagenomes</taxon>
        <taxon>organismal metagenomes</taxon>
    </lineage>
</organism>
<feature type="transmembrane region" description="Helical" evidence="1">
    <location>
        <begin position="59"/>
        <end position="77"/>
    </location>
</feature>
<reference evidence="2" key="1">
    <citation type="submission" date="2019-03" db="EMBL/GenBank/DDBJ databases">
        <title>Single cell metagenomics reveals metabolic interactions within the superorganism composed of flagellate Streblomastix strix and complex community of Bacteroidetes bacteria on its surface.</title>
        <authorList>
            <person name="Treitli S.C."/>
            <person name="Kolisko M."/>
            <person name="Husnik F."/>
            <person name="Keeling P."/>
            <person name="Hampl V."/>
        </authorList>
    </citation>
    <scope>NUCLEOTIDE SEQUENCE</scope>
    <source>
        <strain evidence="2">STM</strain>
    </source>
</reference>
<evidence type="ECO:0000313" key="2">
    <source>
        <dbReference type="EMBL" id="KAA6308822.1"/>
    </source>
</evidence>
<name>A0A5J4PHS0_9ZZZZ</name>
<comment type="caution">
    <text evidence="2">The sequence shown here is derived from an EMBL/GenBank/DDBJ whole genome shotgun (WGS) entry which is preliminary data.</text>
</comment>
<dbReference type="AlphaFoldDB" id="A0A5J4PHS0"/>
<accession>A0A5J4PHS0</accession>
<dbReference type="EMBL" id="SNRY01008285">
    <property type="protein sequence ID" value="KAA6308822.1"/>
    <property type="molecule type" value="Genomic_DNA"/>
</dbReference>
<proteinExistence type="predicted"/>
<gene>
    <name evidence="2" type="ORF">EZS27_039583</name>
</gene>
<keyword evidence="1" id="KW-0812">Transmembrane</keyword>
<protein>
    <submittedName>
        <fullName evidence="2">Uncharacterized protein</fullName>
    </submittedName>
</protein>